<dbReference type="EMBL" id="CM026429">
    <property type="protein sequence ID" value="KAG0563863.1"/>
    <property type="molecule type" value="Genomic_DNA"/>
</dbReference>
<organism evidence="1 2">
    <name type="scientific">Ceratodon purpureus</name>
    <name type="common">Fire moss</name>
    <name type="synonym">Dicranum purpureum</name>
    <dbReference type="NCBI Taxonomy" id="3225"/>
    <lineage>
        <taxon>Eukaryota</taxon>
        <taxon>Viridiplantae</taxon>
        <taxon>Streptophyta</taxon>
        <taxon>Embryophyta</taxon>
        <taxon>Bryophyta</taxon>
        <taxon>Bryophytina</taxon>
        <taxon>Bryopsida</taxon>
        <taxon>Dicranidae</taxon>
        <taxon>Pseudoditrichales</taxon>
        <taxon>Ditrichaceae</taxon>
        <taxon>Ceratodon</taxon>
    </lineage>
</organism>
<reference evidence="1" key="1">
    <citation type="submission" date="2020-06" db="EMBL/GenBank/DDBJ databases">
        <title>WGS assembly of Ceratodon purpureus strain R40.</title>
        <authorList>
            <person name="Carey S.B."/>
            <person name="Jenkins J."/>
            <person name="Shu S."/>
            <person name="Lovell J.T."/>
            <person name="Sreedasyam A."/>
            <person name="Maumus F."/>
            <person name="Tiley G.P."/>
            <person name="Fernandez-Pozo N."/>
            <person name="Barry K."/>
            <person name="Chen C."/>
            <person name="Wang M."/>
            <person name="Lipzen A."/>
            <person name="Daum C."/>
            <person name="Saski C.A."/>
            <person name="Payton A.C."/>
            <person name="Mcbreen J.C."/>
            <person name="Conrad R.E."/>
            <person name="Kollar L.M."/>
            <person name="Olsson S."/>
            <person name="Huttunen S."/>
            <person name="Landis J.B."/>
            <person name="Wickett N.J."/>
            <person name="Johnson M.G."/>
            <person name="Rensing S.A."/>
            <person name="Grimwood J."/>
            <person name="Schmutz J."/>
            <person name="Mcdaniel S.F."/>
        </authorList>
    </citation>
    <scope>NUCLEOTIDE SEQUENCE</scope>
    <source>
        <strain evidence="1">R40</strain>
    </source>
</reference>
<accession>A0A8T0GYB4</accession>
<protein>
    <submittedName>
        <fullName evidence="1">Uncharacterized protein</fullName>
    </submittedName>
</protein>
<proteinExistence type="predicted"/>
<comment type="caution">
    <text evidence="1">The sequence shown here is derived from an EMBL/GenBank/DDBJ whole genome shotgun (WGS) entry which is preliminary data.</text>
</comment>
<dbReference type="Proteomes" id="UP000822688">
    <property type="component" value="Chromosome 8"/>
</dbReference>
<gene>
    <name evidence="1" type="ORF">KC19_8G065500</name>
</gene>
<dbReference type="AlphaFoldDB" id="A0A8T0GYB4"/>
<keyword evidence="2" id="KW-1185">Reference proteome</keyword>
<name>A0A8T0GYB4_CERPU</name>
<evidence type="ECO:0000313" key="1">
    <source>
        <dbReference type="EMBL" id="KAG0563863.1"/>
    </source>
</evidence>
<evidence type="ECO:0000313" key="2">
    <source>
        <dbReference type="Proteomes" id="UP000822688"/>
    </source>
</evidence>
<sequence length="71" mass="7681">MDIIDGAEGFEFKVKQPPLNPTSEENDYASYLSVDGGLLMSYMLENYIPNGDSNAAQALPPASRSSLLIVN</sequence>